<keyword evidence="4" id="KW-1185">Reference proteome</keyword>
<name>A0A370CJA0_9COXI</name>
<proteinExistence type="predicted"/>
<evidence type="ECO:0000259" key="2">
    <source>
        <dbReference type="Pfam" id="PF05433"/>
    </source>
</evidence>
<organism evidence="3 4">
    <name type="scientific">Candidatus Aquirickettsiella gammari</name>
    <dbReference type="NCBI Taxonomy" id="2016198"/>
    <lineage>
        <taxon>Bacteria</taxon>
        <taxon>Pseudomonadati</taxon>
        <taxon>Pseudomonadota</taxon>
        <taxon>Gammaproteobacteria</taxon>
        <taxon>Legionellales</taxon>
        <taxon>Coxiellaceae</taxon>
        <taxon>Candidatus Aquirickettsiella</taxon>
    </lineage>
</organism>
<protein>
    <submittedName>
        <fullName evidence="3">Glycine zipper 2TM domain-containing protein</fullName>
    </submittedName>
</protein>
<dbReference type="EMBL" id="NMOS02000005">
    <property type="protein sequence ID" value="RDH40640.1"/>
    <property type="molecule type" value="Genomic_DNA"/>
</dbReference>
<reference evidence="3 4" key="2">
    <citation type="journal article" date="2018" name="J. Invertebr. Pathol.">
        <title>'Candidatus Aquirickettsiella gammari' (Gammaproteobacteria: Legionellales: Coxiellaceae): A bacterial pathogen of the freshwater crustacean Gammarus fossarum (Malacostraca: Amphipoda).</title>
        <authorList>
            <person name="Bojko J."/>
            <person name="Dunn A.M."/>
            <person name="Stebbing P.D."/>
            <person name="van Aerle R."/>
            <person name="Bacela-Spychalska K."/>
            <person name="Bean T.P."/>
            <person name="Urrutia A."/>
            <person name="Stentiford G.D."/>
        </authorList>
    </citation>
    <scope>NUCLEOTIDE SEQUENCE [LARGE SCALE GENOMIC DNA]</scope>
    <source>
        <strain evidence="3">RA15029</strain>
    </source>
</reference>
<sequence length="161" mass="16316">MKFYVHFLMSLLSLLTLAGCAPSLSPDRYTTGNAGQIQGVVQGVVVSSRVVQVSNSGSGLGVGSITGGALGAIAGSQVGQGNGSLAAGIGGALLGGIVGNQVQKGLSTQTGVEYVLRLRNKSLISVVQGPTPSFNRGQHVLVQYGASGRARIIADPNYYAR</sequence>
<dbReference type="InterPro" id="IPR008816">
    <property type="entry name" value="Gly_zipper_2TM_dom"/>
</dbReference>
<dbReference type="AlphaFoldDB" id="A0A370CJA0"/>
<dbReference type="GO" id="GO:0019867">
    <property type="term" value="C:outer membrane"/>
    <property type="evidence" value="ECO:0007669"/>
    <property type="project" value="InterPro"/>
</dbReference>
<keyword evidence="1" id="KW-0732">Signal</keyword>
<feature type="domain" description="Glycine zipper 2TM" evidence="2">
    <location>
        <begin position="63"/>
        <end position="103"/>
    </location>
</feature>
<dbReference type="PROSITE" id="PS51257">
    <property type="entry name" value="PROKAR_LIPOPROTEIN"/>
    <property type="match status" value="1"/>
</dbReference>
<dbReference type="Pfam" id="PF05433">
    <property type="entry name" value="Rick_17kDa_Anti"/>
    <property type="match status" value="1"/>
</dbReference>
<evidence type="ECO:0000313" key="4">
    <source>
        <dbReference type="Proteomes" id="UP000226429"/>
    </source>
</evidence>
<feature type="signal peptide" evidence="1">
    <location>
        <begin position="1"/>
        <end position="18"/>
    </location>
</feature>
<comment type="caution">
    <text evidence="3">The sequence shown here is derived from an EMBL/GenBank/DDBJ whole genome shotgun (WGS) entry which is preliminary data.</text>
</comment>
<dbReference type="Proteomes" id="UP000226429">
    <property type="component" value="Unassembled WGS sequence"/>
</dbReference>
<feature type="chain" id="PRO_5017050478" evidence="1">
    <location>
        <begin position="19"/>
        <end position="161"/>
    </location>
</feature>
<gene>
    <name evidence="3" type="ORF">CFE62_002470</name>
</gene>
<accession>A0A370CJA0</accession>
<evidence type="ECO:0000256" key="1">
    <source>
        <dbReference type="SAM" id="SignalP"/>
    </source>
</evidence>
<evidence type="ECO:0000313" key="3">
    <source>
        <dbReference type="EMBL" id="RDH40640.1"/>
    </source>
</evidence>
<reference evidence="3 4" key="1">
    <citation type="journal article" date="2017" name="Int. J. Syst. Evol. Microbiol.">
        <title>Aquarickettsiella crustaci n. gen. n. sp. (Gammaproteobacteria: Legionellales: Coxiellaceae); a bacterial pathogen of the freshwater crustacean: Gammarus fossarum (Malacostraca: Amphipoda).</title>
        <authorList>
            <person name="Bojko J."/>
            <person name="Dunn A.M."/>
            <person name="Stebbing P.D."/>
            <person name="Van Aerle R."/>
            <person name="Bacela-Spychalska K."/>
            <person name="Bean T.P."/>
            <person name="Stentiford G.D."/>
        </authorList>
    </citation>
    <scope>NUCLEOTIDE SEQUENCE [LARGE SCALE GENOMIC DNA]</scope>
    <source>
        <strain evidence="3">RA15029</strain>
    </source>
</reference>